<dbReference type="SUPFAM" id="SSF50494">
    <property type="entry name" value="Trypsin-like serine proteases"/>
    <property type="match status" value="1"/>
</dbReference>
<comment type="subcellular location">
    <subcellularLocation>
        <location evidence="1">Secreted</location>
    </subcellularLocation>
</comment>
<keyword evidence="2" id="KW-0964">Secreted</keyword>
<evidence type="ECO:0000256" key="5">
    <source>
        <dbReference type="SAM" id="Phobius"/>
    </source>
</evidence>
<evidence type="ECO:0000256" key="2">
    <source>
        <dbReference type="ARBA" id="ARBA00022525"/>
    </source>
</evidence>
<dbReference type="Proteomes" id="UP000288716">
    <property type="component" value="Unassembled WGS sequence"/>
</dbReference>
<keyword evidence="3" id="KW-0732">Signal</keyword>
<dbReference type="InterPro" id="IPR009003">
    <property type="entry name" value="Peptidase_S1_PA"/>
</dbReference>
<dbReference type="CDD" id="cd00190">
    <property type="entry name" value="Tryp_SPc"/>
    <property type="match status" value="1"/>
</dbReference>
<dbReference type="InterPro" id="IPR001254">
    <property type="entry name" value="Trypsin_dom"/>
</dbReference>
<dbReference type="PANTHER" id="PTHR24252:SF7">
    <property type="entry name" value="HYALIN"/>
    <property type="match status" value="1"/>
</dbReference>
<name>A0A443SET4_9ACAR</name>
<dbReference type="STRING" id="299467.A0A443SET4"/>
<keyword evidence="5" id="KW-0472">Membrane</keyword>
<dbReference type="GO" id="GO:0004252">
    <property type="term" value="F:serine-type endopeptidase activity"/>
    <property type="evidence" value="ECO:0007669"/>
    <property type="project" value="InterPro"/>
</dbReference>
<comment type="caution">
    <text evidence="7">The sequence shown here is derived from an EMBL/GenBank/DDBJ whole genome shotgun (WGS) entry which is preliminary data.</text>
</comment>
<accession>A0A443SET4</accession>
<dbReference type="InterPro" id="IPR043504">
    <property type="entry name" value="Peptidase_S1_PA_chymotrypsin"/>
</dbReference>
<proteinExistence type="predicted"/>
<keyword evidence="5" id="KW-1133">Transmembrane helix</keyword>
<keyword evidence="5" id="KW-0812">Transmembrane</keyword>
<feature type="transmembrane region" description="Helical" evidence="5">
    <location>
        <begin position="7"/>
        <end position="30"/>
    </location>
</feature>
<dbReference type="Gene3D" id="2.40.10.10">
    <property type="entry name" value="Trypsin-like serine proteases"/>
    <property type="match status" value="1"/>
</dbReference>
<protein>
    <submittedName>
        <fullName evidence="7">Clotting factor B-like protein</fullName>
    </submittedName>
</protein>
<dbReference type="PROSITE" id="PS00134">
    <property type="entry name" value="TRYPSIN_HIS"/>
    <property type="match status" value="1"/>
</dbReference>
<evidence type="ECO:0000259" key="6">
    <source>
        <dbReference type="PROSITE" id="PS50240"/>
    </source>
</evidence>
<dbReference type="FunFam" id="2.40.10.10:FF:000047">
    <property type="entry name" value="Trypsin eta"/>
    <property type="match status" value="1"/>
</dbReference>
<evidence type="ECO:0000313" key="7">
    <source>
        <dbReference type="EMBL" id="RWS26030.1"/>
    </source>
</evidence>
<dbReference type="GO" id="GO:0016485">
    <property type="term" value="P:protein processing"/>
    <property type="evidence" value="ECO:0007669"/>
    <property type="project" value="UniProtKB-ARBA"/>
</dbReference>
<dbReference type="InterPro" id="IPR018114">
    <property type="entry name" value="TRYPSIN_HIS"/>
</dbReference>
<dbReference type="PROSITE" id="PS50240">
    <property type="entry name" value="TRYPSIN_DOM"/>
    <property type="match status" value="1"/>
</dbReference>
<reference evidence="7 8" key="1">
    <citation type="journal article" date="2018" name="Gigascience">
        <title>Genomes of trombidid mites reveal novel predicted allergens and laterally-transferred genes associated with secondary metabolism.</title>
        <authorList>
            <person name="Dong X."/>
            <person name="Chaisiri K."/>
            <person name="Xia D."/>
            <person name="Armstrong S.D."/>
            <person name="Fang Y."/>
            <person name="Donnelly M.J."/>
            <person name="Kadowaki T."/>
            <person name="McGarry J.W."/>
            <person name="Darby A.C."/>
            <person name="Makepeace B.L."/>
        </authorList>
    </citation>
    <scope>NUCLEOTIDE SEQUENCE [LARGE SCALE GENOMIC DNA]</scope>
    <source>
        <strain evidence="7">UoL-UT</strain>
    </source>
</reference>
<feature type="domain" description="Peptidase S1" evidence="6">
    <location>
        <begin position="113"/>
        <end position="362"/>
    </location>
</feature>
<gene>
    <name evidence="7" type="ORF">B4U80_02862</name>
</gene>
<dbReference type="Pfam" id="PF00089">
    <property type="entry name" value="Trypsin"/>
    <property type="match status" value="1"/>
</dbReference>
<sequence>MVVKPNYCLHCGFVTTLLGIIIICLCIHPSTQVLNEKYRNDFYNTVDDLYCLTPQGASGKCLAIHECPESKKLILSNVKPKICAWIVRIPIICCPLHIPFCGTRIIKKNRYRIVGGTEAYPGEFPWSAALFSKSLDGRLVHECGGTIISDRHILTAAHCFTTFNVNNYVIGVGSGLLWRTLKYEIKSIITHPTYNPAYYYSDIALIETKTDIKFNIFVRPVCLPYKNLVNSGDEVSIAGWGYLNYNGQKSDVLNKAHLNIISRKTCNATYSKHRSNKIPTGITDHFICAGAPDYSRDACEADSGGALLKREMASFRMPLKEYESRFVQIGIVSFGYKCAHDGYPGVYTDVAHFIHWIKENVDLRSSKSPPLL</sequence>
<keyword evidence="8" id="KW-1185">Reference proteome</keyword>
<dbReference type="InterPro" id="IPR001314">
    <property type="entry name" value="Peptidase_S1A"/>
</dbReference>
<evidence type="ECO:0000256" key="4">
    <source>
        <dbReference type="ARBA" id="ARBA00023157"/>
    </source>
</evidence>
<dbReference type="VEuPathDB" id="VectorBase:LDEU006010"/>
<dbReference type="SMART" id="SM00680">
    <property type="entry name" value="CLIP"/>
    <property type="match status" value="1"/>
</dbReference>
<keyword evidence="4" id="KW-1015">Disulfide bond</keyword>
<dbReference type="InterPro" id="IPR022700">
    <property type="entry name" value="CLIP"/>
</dbReference>
<dbReference type="OrthoDB" id="10012881at2759"/>
<dbReference type="GO" id="GO:0005576">
    <property type="term" value="C:extracellular region"/>
    <property type="evidence" value="ECO:0007669"/>
    <property type="project" value="UniProtKB-SubCell"/>
</dbReference>
<dbReference type="EMBL" id="NCKV01003129">
    <property type="protein sequence ID" value="RWS26030.1"/>
    <property type="molecule type" value="Genomic_DNA"/>
</dbReference>
<organism evidence="7 8">
    <name type="scientific">Leptotrombidium deliense</name>
    <dbReference type="NCBI Taxonomy" id="299467"/>
    <lineage>
        <taxon>Eukaryota</taxon>
        <taxon>Metazoa</taxon>
        <taxon>Ecdysozoa</taxon>
        <taxon>Arthropoda</taxon>
        <taxon>Chelicerata</taxon>
        <taxon>Arachnida</taxon>
        <taxon>Acari</taxon>
        <taxon>Acariformes</taxon>
        <taxon>Trombidiformes</taxon>
        <taxon>Prostigmata</taxon>
        <taxon>Anystina</taxon>
        <taxon>Parasitengona</taxon>
        <taxon>Trombiculoidea</taxon>
        <taxon>Trombiculidae</taxon>
        <taxon>Leptotrombidium</taxon>
    </lineage>
</organism>
<evidence type="ECO:0000313" key="8">
    <source>
        <dbReference type="Proteomes" id="UP000288716"/>
    </source>
</evidence>
<dbReference type="PRINTS" id="PR00722">
    <property type="entry name" value="CHYMOTRYPSIN"/>
</dbReference>
<dbReference type="PANTHER" id="PTHR24252">
    <property type="entry name" value="ACROSIN-RELATED"/>
    <property type="match status" value="1"/>
</dbReference>
<evidence type="ECO:0000256" key="1">
    <source>
        <dbReference type="ARBA" id="ARBA00004613"/>
    </source>
</evidence>
<dbReference type="SMART" id="SM00020">
    <property type="entry name" value="Tryp_SPc"/>
    <property type="match status" value="1"/>
</dbReference>
<evidence type="ECO:0000256" key="3">
    <source>
        <dbReference type="ARBA" id="ARBA00022729"/>
    </source>
</evidence>
<dbReference type="AlphaFoldDB" id="A0A443SET4"/>